<feature type="transmembrane region" description="Helical" evidence="1">
    <location>
        <begin position="28"/>
        <end position="55"/>
    </location>
</feature>
<proteinExistence type="predicted"/>
<evidence type="ECO:0000313" key="3">
    <source>
        <dbReference type="Proteomes" id="UP000823388"/>
    </source>
</evidence>
<sequence length="77" mass="9102">MHKEFALLDHCVGRQFCLFKFLSHPFEVILIALLNMDSLTGLTNYFPIYLFLFWVQDITRHRCFLIILYFAELGVAS</sequence>
<gene>
    <name evidence="2" type="ORF">PVAP13_4KG236510</name>
</gene>
<evidence type="ECO:0000256" key="1">
    <source>
        <dbReference type="SAM" id="Phobius"/>
    </source>
</evidence>
<keyword evidence="1" id="KW-0472">Membrane</keyword>
<accession>A0A8T0TMF9</accession>
<dbReference type="Proteomes" id="UP000823388">
    <property type="component" value="Chromosome 4K"/>
</dbReference>
<evidence type="ECO:0000313" key="2">
    <source>
        <dbReference type="EMBL" id="KAG2612050.1"/>
    </source>
</evidence>
<dbReference type="EMBL" id="CM029043">
    <property type="protein sequence ID" value="KAG2612050.1"/>
    <property type="molecule type" value="Genomic_DNA"/>
</dbReference>
<keyword evidence="1" id="KW-0812">Transmembrane</keyword>
<protein>
    <submittedName>
        <fullName evidence="2">Uncharacterized protein</fullName>
    </submittedName>
</protein>
<organism evidence="2 3">
    <name type="scientific">Panicum virgatum</name>
    <name type="common">Blackwell switchgrass</name>
    <dbReference type="NCBI Taxonomy" id="38727"/>
    <lineage>
        <taxon>Eukaryota</taxon>
        <taxon>Viridiplantae</taxon>
        <taxon>Streptophyta</taxon>
        <taxon>Embryophyta</taxon>
        <taxon>Tracheophyta</taxon>
        <taxon>Spermatophyta</taxon>
        <taxon>Magnoliopsida</taxon>
        <taxon>Liliopsida</taxon>
        <taxon>Poales</taxon>
        <taxon>Poaceae</taxon>
        <taxon>PACMAD clade</taxon>
        <taxon>Panicoideae</taxon>
        <taxon>Panicodae</taxon>
        <taxon>Paniceae</taxon>
        <taxon>Panicinae</taxon>
        <taxon>Panicum</taxon>
        <taxon>Panicum sect. Hiantes</taxon>
    </lineage>
</organism>
<dbReference type="AlphaFoldDB" id="A0A8T0TMF9"/>
<keyword evidence="3" id="KW-1185">Reference proteome</keyword>
<reference evidence="2" key="1">
    <citation type="submission" date="2020-05" db="EMBL/GenBank/DDBJ databases">
        <title>WGS assembly of Panicum virgatum.</title>
        <authorList>
            <person name="Lovell J.T."/>
            <person name="Jenkins J."/>
            <person name="Shu S."/>
            <person name="Juenger T.E."/>
            <person name="Schmutz J."/>
        </authorList>
    </citation>
    <scope>NUCLEOTIDE SEQUENCE</scope>
    <source>
        <strain evidence="2">AP13</strain>
    </source>
</reference>
<keyword evidence="1" id="KW-1133">Transmembrane helix</keyword>
<comment type="caution">
    <text evidence="2">The sequence shown here is derived from an EMBL/GenBank/DDBJ whole genome shotgun (WGS) entry which is preliminary data.</text>
</comment>
<name>A0A8T0TMF9_PANVG</name>